<protein>
    <submittedName>
        <fullName evidence="1">Uncharacterized protein</fullName>
    </submittedName>
</protein>
<organism evidence="1 2">
    <name type="scientific">Lactuca saligna</name>
    <name type="common">Willowleaf lettuce</name>
    <dbReference type="NCBI Taxonomy" id="75948"/>
    <lineage>
        <taxon>Eukaryota</taxon>
        <taxon>Viridiplantae</taxon>
        <taxon>Streptophyta</taxon>
        <taxon>Embryophyta</taxon>
        <taxon>Tracheophyta</taxon>
        <taxon>Spermatophyta</taxon>
        <taxon>Magnoliopsida</taxon>
        <taxon>eudicotyledons</taxon>
        <taxon>Gunneridae</taxon>
        <taxon>Pentapetalae</taxon>
        <taxon>asterids</taxon>
        <taxon>campanulids</taxon>
        <taxon>Asterales</taxon>
        <taxon>Asteraceae</taxon>
        <taxon>Cichorioideae</taxon>
        <taxon>Cichorieae</taxon>
        <taxon>Lactucinae</taxon>
        <taxon>Lactuca</taxon>
    </lineage>
</organism>
<evidence type="ECO:0000313" key="1">
    <source>
        <dbReference type="EMBL" id="CAI9296580.1"/>
    </source>
</evidence>
<accession>A0AA35ZPQ0</accession>
<dbReference type="AlphaFoldDB" id="A0AA35ZPQ0"/>
<gene>
    <name evidence="1" type="ORF">LSALG_LOCUS35436</name>
</gene>
<sequence length="121" mass="13583">MITLSSTFDKENLSYEKVSKGKFLMDHIVESPADTSNNSVGALTANLSKAATDLTSDWDSTSVYQVKNLVNYYSIENIEKSDMTDHLYFDLSVSNKEKSSLKIKLKISKKNSPVSKNLFLF</sequence>
<evidence type="ECO:0000313" key="2">
    <source>
        <dbReference type="Proteomes" id="UP001177003"/>
    </source>
</evidence>
<reference evidence="1" key="1">
    <citation type="submission" date="2023-04" db="EMBL/GenBank/DDBJ databases">
        <authorList>
            <person name="Vijverberg K."/>
            <person name="Xiong W."/>
            <person name="Schranz E."/>
        </authorList>
    </citation>
    <scope>NUCLEOTIDE SEQUENCE</scope>
</reference>
<dbReference type="Proteomes" id="UP001177003">
    <property type="component" value="Chromosome 8"/>
</dbReference>
<name>A0AA35ZPQ0_LACSI</name>
<keyword evidence="2" id="KW-1185">Reference proteome</keyword>
<dbReference type="EMBL" id="OX465084">
    <property type="protein sequence ID" value="CAI9296580.1"/>
    <property type="molecule type" value="Genomic_DNA"/>
</dbReference>
<proteinExistence type="predicted"/>